<dbReference type="Gene3D" id="3.30.70.3040">
    <property type="match status" value="1"/>
</dbReference>
<keyword evidence="7 11" id="KW-1133">Transmembrane helix</keyword>
<comment type="function">
    <text evidence="10">Part of the ABC transporter FtsEX involved in asymmetric cellular division facilitating the initiation of sporulation.</text>
</comment>
<evidence type="ECO:0000313" key="14">
    <source>
        <dbReference type="EMBL" id="SFR65101.1"/>
    </source>
</evidence>
<evidence type="ECO:0000256" key="4">
    <source>
        <dbReference type="ARBA" id="ARBA00022475"/>
    </source>
</evidence>
<evidence type="ECO:0000256" key="6">
    <source>
        <dbReference type="ARBA" id="ARBA00022692"/>
    </source>
</evidence>
<evidence type="ECO:0000259" key="13">
    <source>
        <dbReference type="Pfam" id="PF18075"/>
    </source>
</evidence>
<evidence type="ECO:0000256" key="11">
    <source>
        <dbReference type="SAM" id="Phobius"/>
    </source>
</evidence>
<dbReference type="PANTHER" id="PTHR47755:SF1">
    <property type="entry name" value="CELL DIVISION PROTEIN FTSX"/>
    <property type="match status" value="1"/>
</dbReference>
<dbReference type="OrthoDB" id="9812531at2"/>
<proteinExistence type="inferred from homology"/>
<evidence type="ECO:0000313" key="15">
    <source>
        <dbReference type="Proteomes" id="UP000199659"/>
    </source>
</evidence>
<name>A0A1I6IEI3_9FIRM</name>
<dbReference type="GO" id="GO:0051301">
    <property type="term" value="P:cell division"/>
    <property type="evidence" value="ECO:0007669"/>
    <property type="project" value="UniProtKB-KW"/>
</dbReference>
<keyword evidence="4 10" id="KW-1003">Cell membrane</keyword>
<keyword evidence="5 10" id="KW-0132">Cell division</keyword>
<evidence type="ECO:0000256" key="5">
    <source>
        <dbReference type="ARBA" id="ARBA00022618"/>
    </source>
</evidence>
<dbReference type="GO" id="GO:0005886">
    <property type="term" value="C:plasma membrane"/>
    <property type="evidence" value="ECO:0007669"/>
    <property type="project" value="UniProtKB-SubCell"/>
</dbReference>
<dbReference type="InterPro" id="IPR004513">
    <property type="entry name" value="FtsX"/>
</dbReference>
<dbReference type="RefSeq" id="WP_092559367.1">
    <property type="nucleotide sequence ID" value="NZ_FOYZ01000002.1"/>
</dbReference>
<dbReference type="EMBL" id="FOYZ01000002">
    <property type="protein sequence ID" value="SFR65101.1"/>
    <property type="molecule type" value="Genomic_DNA"/>
</dbReference>
<dbReference type="Pfam" id="PF02687">
    <property type="entry name" value="FtsX"/>
    <property type="match status" value="1"/>
</dbReference>
<dbReference type="Pfam" id="PF18075">
    <property type="entry name" value="FtsX_ECD"/>
    <property type="match status" value="1"/>
</dbReference>
<evidence type="ECO:0000256" key="1">
    <source>
        <dbReference type="ARBA" id="ARBA00004651"/>
    </source>
</evidence>
<dbReference type="Proteomes" id="UP000199659">
    <property type="component" value="Unassembled WGS sequence"/>
</dbReference>
<reference evidence="14 15" key="1">
    <citation type="submission" date="2016-10" db="EMBL/GenBank/DDBJ databases">
        <authorList>
            <person name="de Groot N.N."/>
        </authorList>
    </citation>
    <scope>NUCLEOTIDE SEQUENCE [LARGE SCALE GENOMIC DNA]</scope>
    <source>
        <strain evidence="14 15">743A</strain>
    </source>
</reference>
<keyword evidence="8 10" id="KW-0472">Membrane</keyword>
<feature type="transmembrane region" description="Helical" evidence="11">
    <location>
        <begin position="273"/>
        <end position="297"/>
    </location>
</feature>
<dbReference type="PROSITE" id="PS51257">
    <property type="entry name" value="PROKAR_LIPOPROTEIN"/>
    <property type="match status" value="1"/>
</dbReference>
<dbReference type="STRING" id="37658.SAMN05661086_00764"/>
<dbReference type="AlphaFoldDB" id="A0A1I6IEI3"/>
<evidence type="ECO:0000256" key="8">
    <source>
        <dbReference type="ARBA" id="ARBA00023136"/>
    </source>
</evidence>
<keyword evidence="6 11" id="KW-0812">Transmembrane</keyword>
<dbReference type="PIRSF" id="PIRSF003097">
    <property type="entry name" value="FtsX"/>
    <property type="match status" value="1"/>
</dbReference>
<dbReference type="NCBIfam" id="NF038347">
    <property type="entry name" value="FtsX_Gpos"/>
    <property type="match status" value="1"/>
</dbReference>
<evidence type="ECO:0000256" key="9">
    <source>
        <dbReference type="ARBA" id="ARBA00023306"/>
    </source>
</evidence>
<feature type="domain" description="FtsX extracellular" evidence="13">
    <location>
        <begin position="60"/>
        <end position="156"/>
    </location>
</feature>
<evidence type="ECO:0000256" key="3">
    <source>
        <dbReference type="ARBA" id="ARBA00021907"/>
    </source>
</evidence>
<comment type="similarity">
    <text evidence="2 10">Belongs to the ABC-4 integral membrane protein family. FtsX subfamily.</text>
</comment>
<comment type="subcellular location">
    <subcellularLocation>
        <location evidence="1">Cell membrane</location>
        <topology evidence="1">Multi-pass membrane protein</topology>
    </subcellularLocation>
</comment>
<protein>
    <recommendedName>
        <fullName evidence="3 10">Cell division protein FtsX</fullName>
    </recommendedName>
</protein>
<feature type="transmembrane region" description="Helical" evidence="11">
    <location>
        <begin position="172"/>
        <end position="197"/>
    </location>
</feature>
<accession>A0A1I6IEI3</accession>
<evidence type="ECO:0000259" key="12">
    <source>
        <dbReference type="Pfam" id="PF02687"/>
    </source>
</evidence>
<keyword evidence="9 10" id="KW-0131">Cell cycle</keyword>
<organism evidence="14 15">
    <name type="scientific">Anaeromicropila populeti</name>
    <dbReference type="NCBI Taxonomy" id="37658"/>
    <lineage>
        <taxon>Bacteria</taxon>
        <taxon>Bacillati</taxon>
        <taxon>Bacillota</taxon>
        <taxon>Clostridia</taxon>
        <taxon>Lachnospirales</taxon>
        <taxon>Lachnospiraceae</taxon>
        <taxon>Anaeromicropila</taxon>
    </lineage>
</organism>
<evidence type="ECO:0000256" key="10">
    <source>
        <dbReference type="PIRNR" id="PIRNR003097"/>
    </source>
</evidence>
<evidence type="ECO:0000256" key="2">
    <source>
        <dbReference type="ARBA" id="ARBA00007379"/>
    </source>
</evidence>
<gene>
    <name evidence="14" type="ORF">SAMN05661086_00764</name>
</gene>
<dbReference type="InterPro" id="IPR058204">
    <property type="entry name" value="FtsX_firmicutes-type"/>
</dbReference>
<feature type="transmembrane region" description="Helical" evidence="11">
    <location>
        <begin position="23"/>
        <end position="46"/>
    </location>
</feature>
<feature type="transmembrane region" description="Helical" evidence="11">
    <location>
        <begin position="218"/>
        <end position="247"/>
    </location>
</feature>
<keyword evidence="15" id="KW-1185">Reference proteome</keyword>
<feature type="domain" description="ABC3 transporter permease C-terminal" evidence="12">
    <location>
        <begin position="179"/>
        <end position="301"/>
    </location>
</feature>
<dbReference type="InterPro" id="IPR003838">
    <property type="entry name" value="ABC3_permease_C"/>
</dbReference>
<evidence type="ECO:0000256" key="7">
    <source>
        <dbReference type="ARBA" id="ARBA00022989"/>
    </source>
</evidence>
<dbReference type="PANTHER" id="PTHR47755">
    <property type="entry name" value="CELL DIVISION PROTEIN FTSX"/>
    <property type="match status" value="1"/>
</dbReference>
<dbReference type="InterPro" id="IPR040690">
    <property type="entry name" value="FtsX_ECD"/>
</dbReference>
<sequence length="303" mass="33816">MKRISLLWYSIVQGLKNFNRNRMFSWASIGTITACLFLFGIFYFVISNLQYMIKNAETSVGVTVFFDEGISQEAIDEIGNQIKAREEVKEVNFISAEQAWENYKETVFEGQEELLDTFNEDNPLKESASYEVFLKNIEKQDQFVKYVEGLAGVRQVNNSELTVRGLISFNSLVAYISAAIIIILVAVAVFLIHTSVTMGISTRKDEIKIMRLVGASDFLVKAPFIVEGLIVGLIGAVIPLLILFAVYEKIISYIAQKSGDLGSFLTFLPVKEVFASLTPVSMAIGVGIGFIGSYITVRRHLKV</sequence>